<protein>
    <submittedName>
        <fullName evidence="1">Uncharacterized protein</fullName>
    </submittedName>
</protein>
<gene>
    <name evidence="1" type="ORF">HKBW3S44_00125</name>
</gene>
<name>A0A6V8PV21_9ACTN</name>
<evidence type="ECO:0000313" key="2">
    <source>
        <dbReference type="Proteomes" id="UP000561271"/>
    </source>
</evidence>
<sequence length="151" mass="16933">MPGVMRRRMSVLLPPPSREPVQKMQLLEAVYHESAHLFSQAELYLLFSLVITVKVDLVRRKSRSESHIKFPSGGDIHKKPLLPNDLAYRQSAKGFSGIDDLSILLQMAESLYVLLTFSSDCLFIHHKERGAVLVSQVNQITSPPLPDDPVG</sequence>
<comment type="caution">
    <text evidence="1">The sequence shown here is derived from an EMBL/GenBank/DDBJ whole genome shotgun (WGS) entry which is preliminary data.</text>
</comment>
<dbReference type="EMBL" id="BLSC01000004">
    <property type="protein sequence ID" value="GFP36442.1"/>
    <property type="molecule type" value="Genomic_DNA"/>
</dbReference>
<dbReference type="Proteomes" id="UP000561271">
    <property type="component" value="Unassembled WGS sequence"/>
</dbReference>
<evidence type="ECO:0000313" key="1">
    <source>
        <dbReference type="EMBL" id="GFP36442.1"/>
    </source>
</evidence>
<organism evidence="1 2">
    <name type="scientific">Candidatus Hakubella thermalkaliphila</name>
    <dbReference type="NCBI Taxonomy" id="2754717"/>
    <lineage>
        <taxon>Bacteria</taxon>
        <taxon>Bacillati</taxon>
        <taxon>Actinomycetota</taxon>
        <taxon>Actinomycetota incertae sedis</taxon>
        <taxon>Candidatus Hakubellales</taxon>
        <taxon>Candidatus Hakubellaceae</taxon>
        <taxon>Candidatus Hakubella</taxon>
    </lineage>
</organism>
<accession>A0A6V8PV21</accession>
<reference evidence="1 2" key="1">
    <citation type="journal article" date="2020" name="Front. Microbiol.">
        <title>Single-cell genomics of novel Actinobacteria with the Wood-Ljungdahl pathway discovered in a serpentinizing system.</title>
        <authorList>
            <person name="Merino N."/>
            <person name="Kawai M."/>
            <person name="Boyd E.S."/>
            <person name="Colman D.R."/>
            <person name="McGlynn S.E."/>
            <person name="Nealson K.H."/>
            <person name="Kurokawa K."/>
            <person name="Hongoh Y."/>
        </authorList>
    </citation>
    <scope>NUCLEOTIDE SEQUENCE [LARGE SCALE GENOMIC DNA]</scope>
    <source>
        <strain evidence="1 2">S44</strain>
    </source>
</reference>
<proteinExistence type="predicted"/>
<dbReference type="AlphaFoldDB" id="A0A6V8PV21"/>